<dbReference type="Gene3D" id="3.30.1460.10">
    <property type="match status" value="1"/>
</dbReference>
<organism evidence="1 2">
    <name type="scientific">Xanthocytophaga flava</name>
    <dbReference type="NCBI Taxonomy" id="3048013"/>
    <lineage>
        <taxon>Bacteria</taxon>
        <taxon>Pseudomonadati</taxon>
        <taxon>Bacteroidota</taxon>
        <taxon>Cytophagia</taxon>
        <taxon>Cytophagales</taxon>
        <taxon>Rhodocytophagaceae</taxon>
        <taxon>Xanthocytophaga</taxon>
    </lineage>
</organism>
<sequence>MTAQIEKVTGMIHQYVESIGLTQEQVFDFEKNTWRWRKGSASIEVFIQTIRFDNGGSRDYLRIFSPLLQIPANDLLSFYRHLLQLNDTNLGVKITIMPNSNWVYATYERDIRGMDYHELATCIADMEYWADTLDDELKNAFPDWNN</sequence>
<evidence type="ECO:0000313" key="2">
    <source>
        <dbReference type="Proteomes" id="UP001241110"/>
    </source>
</evidence>
<dbReference type="AlphaFoldDB" id="A0AAE3QXV7"/>
<protein>
    <submittedName>
        <fullName evidence="1">YbjN domain-containing protein</fullName>
    </submittedName>
</protein>
<name>A0AAE3QXV7_9BACT</name>
<dbReference type="EMBL" id="JASJOS010000015">
    <property type="protein sequence ID" value="MDJ1484493.1"/>
    <property type="molecule type" value="Genomic_DNA"/>
</dbReference>
<dbReference type="Proteomes" id="UP001241110">
    <property type="component" value="Unassembled WGS sequence"/>
</dbReference>
<reference evidence="1" key="1">
    <citation type="submission" date="2023-05" db="EMBL/GenBank/DDBJ databases">
        <authorList>
            <person name="Zhang X."/>
        </authorList>
    </citation>
    <scope>NUCLEOTIDE SEQUENCE</scope>
    <source>
        <strain evidence="1">YF14B1</strain>
    </source>
</reference>
<gene>
    <name evidence="1" type="ORF">QNI16_28605</name>
</gene>
<evidence type="ECO:0000313" key="1">
    <source>
        <dbReference type="EMBL" id="MDJ1484493.1"/>
    </source>
</evidence>
<dbReference type="CDD" id="cd17036">
    <property type="entry name" value="T3SC_YbjN-like_1"/>
    <property type="match status" value="1"/>
</dbReference>
<proteinExistence type="predicted"/>
<comment type="caution">
    <text evidence="1">The sequence shown here is derived from an EMBL/GenBank/DDBJ whole genome shotgun (WGS) entry which is preliminary data.</text>
</comment>
<accession>A0AAE3QXV7</accession>
<dbReference type="RefSeq" id="WP_313985873.1">
    <property type="nucleotide sequence ID" value="NZ_JASJOS010000015.1"/>
</dbReference>
<dbReference type="SUPFAM" id="SSF69635">
    <property type="entry name" value="Type III secretory system chaperone-like"/>
    <property type="match status" value="1"/>
</dbReference>